<protein>
    <submittedName>
        <fullName evidence="14">Dihydroorotate dehydrogenase electron transfer subunit</fullName>
    </submittedName>
</protein>
<dbReference type="PIRSF" id="PIRSF006816">
    <property type="entry name" value="Cyc3_hyd_g"/>
    <property type="match status" value="1"/>
</dbReference>
<comment type="cofactor">
    <cofactor evidence="12">
        <name>[2Fe-2S] cluster</name>
        <dbReference type="ChEBI" id="CHEBI:190135"/>
    </cofactor>
    <text evidence="12">Binds 1 [2Fe-2S] cluster per subunit.</text>
</comment>
<dbReference type="GO" id="GO:0051537">
    <property type="term" value="F:2 iron, 2 sulfur cluster binding"/>
    <property type="evidence" value="ECO:0007669"/>
    <property type="project" value="UniProtKB-KW"/>
</dbReference>
<keyword evidence="9 12" id="KW-0411">Iron-sulfur</keyword>
<evidence type="ECO:0000256" key="3">
    <source>
        <dbReference type="ARBA" id="ARBA00022630"/>
    </source>
</evidence>
<dbReference type="AlphaFoldDB" id="A0A127F5S4"/>
<dbReference type="PATRIC" id="fig|465721.4.peg.311"/>
<dbReference type="KEGG" id="sdf:ACG33_01420"/>
<evidence type="ECO:0000313" key="14">
    <source>
        <dbReference type="EMBL" id="AMN45786.1"/>
    </source>
</evidence>
<dbReference type="PANTHER" id="PTHR43513:SF3">
    <property type="entry name" value="DIHYDROOROTATE DEHYDROGENASE B (NAD(+)), ELECTRON TRANSFER SUBUNIT-RELATED"/>
    <property type="match status" value="1"/>
</dbReference>
<evidence type="ECO:0000256" key="9">
    <source>
        <dbReference type="ARBA" id="ARBA00023014"/>
    </source>
</evidence>
<dbReference type="PANTHER" id="PTHR43513">
    <property type="entry name" value="DIHYDROOROTATE DEHYDROGENASE B (NAD(+)), ELECTRON TRANSFER SUBUNIT"/>
    <property type="match status" value="1"/>
</dbReference>
<dbReference type="GO" id="GO:0046872">
    <property type="term" value="F:metal ion binding"/>
    <property type="evidence" value="ECO:0007669"/>
    <property type="project" value="UniProtKB-KW"/>
</dbReference>
<dbReference type="InterPro" id="IPR017927">
    <property type="entry name" value="FAD-bd_FR_type"/>
</dbReference>
<keyword evidence="15" id="KW-1185">Reference proteome</keyword>
<dbReference type="STRING" id="465721.ACG33_01420"/>
<keyword evidence="2" id="KW-0813">Transport</keyword>
<evidence type="ECO:0000256" key="6">
    <source>
        <dbReference type="ARBA" id="ARBA00022827"/>
    </source>
</evidence>
<evidence type="ECO:0000256" key="8">
    <source>
        <dbReference type="ARBA" id="ARBA00023004"/>
    </source>
</evidence>
<dbReference type="GO" id="GO:0050660">
    <property type="term" value="F:flavin adenine dinucleotide binding"/>
    <property type="evidence" value="ECO:0007669"/>
    <property type="project" value="InterPro"/>
</dbReference>
<organism evidence="14 15">
    <name type="scientific">Steroidobacter denitrificans</name>
    <dbReference type="NCBI Taxonomy" id="465721"/>
    <lineage>
        <taxon>Bacteria</taxon>
        <taxon>Pseudomonadati</taxon>
        <taxon>Pseudomonadota</taxon>
        <taxon>Gammaproteobacteria</taxon>
        <taxon>Steroidobacterales</taxon>
        <taxon>Steroidobacteraceae</taxon>
        <taxon>Steroidobacter</taxon>
    </lineage>
</organism>
<dbReference type="EMBL" id="CP011971">
    <property type="protein sequence ID" value="AMN45786.1"/>
    <property type="molecule type" value="Genomic_DNA"/>
</dbReference>
<comment type="cofactor">
    <cofactor evidence="10">
        <name>[2Fe-2S] cluster</name>
        <dbReference type="ChEBI" id="CHEBI:190135"/>
    </cofactor>
</comment>
<dbReference type="InterPro" id="IPR017938">
    <property type="entry name" value="Riboflavin_synthase-like_b-brl"/>
</dbReference>
<dbReference type="SUPFAM" id="SSF63380">
    <property type="entry name" value="Riboflavin synthase domain-like"/>
    <property type="match status" value="1"/>
</dbReference>
<evidence type="ECO:0000256" key="12">
    <source>
        <dbReference type="PIRSR" id="PIRSR006816-2"/>
    </source>
</evidence>
<evidence type="ECO:0000259" key="13">
    <source>
        <dbReference type="PROSITE" id="PS51384"/>
    </source>
</evidence>
<dbReference type="InterPro" id="IPR050353">
    <property type="entry name" value="PyrK_electron_transfer"/>
</dbReference>
<feature type="binding site" evidence="12">
    <location>
        <position position="257"/>
    </location>
    <ligand>
        <name>[2Fe-2S] cluster</name>
        <dbReference type="ChEBI" id="CHEBI:190135"/>
    </ligand>
</feature>
<dbReference type="InterPro" id="IPR019480">
    <property type="entry name" value="Dihydroorotate_DH_Fe-S-bd"/>
</dbReference>
<evidence type="ECO:0000256" key="2">
    <source>
        <dbReference type="ARBA" id="ARBA00022448"/>
    </source>
</evidence>
<gene>
    <name evidence="14" type="ORF">ACG33_01420</name>
</gene>
<evidence type="ECO:0000256" key="7">
    <source>
        <dbReference type="ARBA" id="ARBA00022982"/>
    </source>
</evidence>
<evidence type="ECO:0000256" key="10">
    <source>
        <dbReference type="ARBA" id="ARBA00034078"/>
    </source>
</evidence>
<feature type="binding site" evidence="12">
    <location>
        <position position="262"/>
    </location>
    <ligand>
        <name>[2Fe-2S] cluster</name>
        <dbReference type="ChEBI" id="CHEBI:190135"/>
    </ligand>
</feature>
<dbReference type="CDD" id="cd06218">
    <property type="entry name" value="DHOD_e_trans"/>
    <property type="match status" value="1"/>
</dbReference>
<reference evidence="14 15" key="1">
    <citation type="submission" date="2015-06" db="EMBL/GenBank/DDBJ databases">
        <title>A Comprehensive Approach to Explore the Metabolic and Phylogenetic Diversity of Bacterial Steroid Degradation in the Environment: Testosterone as an Example.</title>
        <authorList>
            <person name="Yang F.-C."/>
            <person name="Chen Y.-L."/>
            <person name="Yu C.-P."/>
            <person name="Tang S.-L."/>
            <person name="Wang P.-H."/>
            <person name="Ismail W."/>
            <person name="Wang C.-H."/>
            <person name="Yang C.-Y."/>
            <person name="Chiang Y.-R."/>
        </authorList>
    </citation>
    <scope>NUCLEOTIDE SEQUENCE [LARGE SCALE GENOMIC DNA]</scope>
    <source>
        <strain evidence="14 15">DSM 18526</strain>
    </source>
</reference>
<keyword evidence="7" id="KW-0249">Electron transport</keyword>
<comment type="similarity">
    <text evidence="1">Belongs to the PyrK family.</text>
</comment>
<proteinExistence type="inferred from homology"/>
<dbReference type="InterPro" id="IPR012165">
    <property type="entry name" value="Cyt_c3_hydrogenase_gsu"/>
</dbReference>
<feature type="binding site" evidence="12">
    <location>
        <position position="265"/>
    </location>
    <ligand>
        <name>[2Fe-2S] cluster</name>
        <dbReference type="ChEBI" id="CHEBI:190135"/>
    </ligand>
</feature>
<dbReference type="Gene3D" id="2.10.240.10">
    <property type="entry name" value="Dihydroorotate dehydrogenase, electron transfer subunit"/>
    <property type="match status" value="1"/>
</dbReference>
<dbReference type="InterPro" id="IPR039261">
    <property type="entry name" value="FNR_nucleotide-bd"/>
</dbReference>
<feature type="binding site" evidence="11">
    <location>
        <begin position="60"/>
        <end position="63"/>
    </location>
    <ligand>
        <name>FAD</name>
        <dbReference type="ChEBI" id="CHEBI:57692"/>
    </ligand>
</feature>
<keyword evidence="8 12" id="KW-0408">Iron</keyword>
<evidence type="ECO:0000256" key="1">
    <source>
        <dbReference type="ARBA" id="ARBA00006422"/>
    </source>
</evidence>
<evidence type="ECO:0000256" key="5">
    <source>
        <dbReference type="ARBA" id="ARBA00022723"/>
    </source>
</evidence>
<evidence type="ECO:0000313" key="15">
    <source>
        <dbReference type="Proteomes" id="UP000070250"/>
    </source>
</evidence>
<dbReference type="PROSITE" id="PS51384">
    <property type="entry name" value="FAD_FR"/>
    <property type="match status" value="1"/>
</dbReference>
<evidence type="ECO:0000256" key="11">
    <source>
        <dbReference type="PIRSR" id="PIRSR006816-1"/>
    </source>
</evidence>
<dbReference type="GO" id="GO:0006221">
    <property type="term" value="P:pyrimidine nucleotide biosynthetic process"/>
    <property type="evidence" value="ECO:0007669"/>
    <property type="project" value="InterPro"/>
</dbReference>
<evidence type="ECO:0000256" key="4">
    <source>
        <dbReference type="ARBA" id="ARBA00022714"/>
    </source>
</evidence>
<comment type="cofactor">
    <cofactor evidence="11">
        <name>FAD</name>
        <dbReference type="ChEBI" id="CHEBI:57692"/>
    </cofactor>
    <text evidence="11">Binds 1 FAD per subunit.</text>
</comment>
<keyword evidence="5 12" id="KW-0479">Metal-binding</keyword>
<dbReference type="OrthoDB" id="9796486at2"/>
<dbReference type="Gene3D" id="3.40.50.80">
    <property type="entry name" value="Nucleotide-binding domain of ferredoxin-NADP reductase (FNR) module"/>
    <property type="match status" value="1"/>
</dbReference>
<accession>A0A127F5S4</accession>
<keyword evidence="3 11" id="KW-0285">Flavoprotein</keyword>
<dbReference type="Proteomes" id="UP000070250">
    <property type="component" value="Chromosome"/>
</dbReference>
<sequence>MSQQHPHRGTLFLEDAEILSHQEFDGRQYVLKLHAPKCAQAATPGSFIHLSCDPSLPMRRPLSIMRAHAGRGTIEILYKVVGAGLTLLSHRKVGEQLSCLGPIGQGFRPHPQRPHTLLVGGGVGIPPMIFLAEALLDRTDAEWQPLVLMGSEIPFPFRTRPSTILVPGMPDGTIACMPLLEEWGIPSRLASLAGYAGCHDGYVSDLAAHWLSTLDQDTLARTELFACGPTPMLEAITTVARRFEIPCQVSLEEFMACGVGGCAGCAVRVETPDGPAMKRICVDGPVFDAMTVFAPS</sequence>
<feature type="domain" description="FAD-binding FR-type" evidence="13">
    <location>
        <begin position="6"/>
        <end position="109"/>
    </location>
</feature>
<keyword evidence="4 12" id="KW-0001">2Fe-2S</keyword>
<keyword evidence="6 11" id="KW-0274">FAD</keyword>
<feature type="binding site" evidence="12">
    <location>
        <position position="281"/>
    </location>
    <ligand>
        <name>[2Fe-2S] cluster</name>
        <dbReference type="ChEBI" id="CHEBI:190135"/>
    </ligand>
</feature>
<name>A0A127F5S4_STEDE</name>
<dbReference type="Pfam" id="PF10418">
    <property type="entry name" value="DHODB_Fe-S_bind"/>
    <property type="match status" value="1"/>
</dbReference>
<dbReference type="InterPro" id="IPR037117">
    <property type="entry name" value="Dihydroorotate_DH_ele_sf"/>
</dbReference>
<dbReference type="GO" id="GO:0016491">
    <property type="term" value="F:oxidoreductase activity"/>
    <property type="evidence" value="ECO:0007669"/>
    <property type="project" value="InterPro"/>
</dbReference>
<dbReference type="SUPFAM" id="SSF52343">
    <property type="entry name" value="Ferredoxin reductase-like, C-terminal NADP-linked domain"/>
    <property type="match status" value="1"/>
</dbReference>
<dbReference type="RefSeq" id="WP_066918068.1">
    <property type="nucleotide sequence ID" value="NZ_CP011971.1"/>
</dbReference>
<dbReference type="Gene3D" id="2.40.30.10">
    <property type="entry name" value="Translation factors"/>
    <property type="match status" value="1"/>
</dbReference>